<evidence type="ECO:0000256" key="7">
    <source>
        <dbReference type="ARBA" id="ARBA00022989"/>
    </source>
</evidence>
<dbReference type="PANTHER" id="PTHR24223">
    <property type="entry name" value="ATP-BINDING CASSETTE SUB-FAMILY C"/>
    <property type="match status" value="1"/>
</dbReference>
<evidence type="ECO:0000313" key="11">
    <source>
        <dbReference type="EMBL" id="RKP24723.1"/>
    </source>
</evidence>
<keyword evidence="7 9" id="KW-1133">Transmembrane helix</keyword>
<sequence>MASPTAKQVGPPPPPAAPRPIPETNAFFLSLLFFEWITPLLRVGYRRPLEQEDLYILGDRYQSASLSEVFDHHWEIEKKRPKPSLFRAMHRAFGRRFWPAMILRLLGDIITVVSPLLLNELVTFSSDSYMAHKEGRPLPDVGYGYIIATVLFVLQAVGTLATHHYFYMALRTGFSLRTALITAIYRKSLVLSAKSR</sequence>
<evidence type="ECO:0000256" key="6">
    <source>
        <dbReference type="ARBA" id="ARBA00022840"/>
    </source>
</evidence>
<keyword evidence="3 9" id="KW-0812">Transmembrane</keyword>
<dbReference type="InterPro" id="IPR036640">
    <property type="entry name" value="ABC1_TM_sf"/>
</dbReference>
<dbReference type="GO" id="GO:0016020">
    <property type="term" value="C:membrane"/>
    <property type="evidence" value="ECO:0007669"/>
    <property type="project" value="InterPro"/>
</dbReference>
<evidence type="ECO:0000256" key="1">
    <source>
        <dbReference type="ARBA" id="ARBA00004127"/>
    </source>
</evidence>
<evidence type="ECO:0000256" key="3">
    <source>
        <dbReference type="ARBA" id="ARBA00022692"/>
    </source>
</evidence>
<keyword evidence="12" id="KW-1185">Reference proteome</keyword>
<comment type="subcellular location">
    <subcellularLocation>
        <location evidence="1">Endomembrane system</location>
        <topology evidence="1">Multi-pass membrane protein</topology>
    </subcellularLocation>
</comment>
<dbReference type="GO" id="GO:0012505">
    <property type="term" value="C:endomembrane system"/>
    <property type="evidence" value="ECO:0007669"/>
    <property type="project" value="UniProtKB-SubCell"/>
</dbReference>
<evidence type="ECO:0000256" key="9">
    <source>
        <dbReference type="SAM" id="Phobius"/>
    </source>
</evidence>
<dbReference type="Gene3D" id="1.20.1560.10">
    <property type="entry name" value="ABC transporter type 1, transmembrane domain"/>
    <property type="match status" value="1"/>
</dbReference>
<dbReference type="EMBL" id="KZ990068">
    <property type="protein sequence ID" value="RKP24723.1"/>
    <property type="molecule type" value="Genomic_DNA"/>
</dbReference>
<dbReference type="PROSITE" id="PS50929">
    <property type="entry name" value="ABC_TM1F"/>
    <property type="match status" value="1"/>
</dbReference>
<dbReference type="OrthoDB" id="6500128at2759"/>
<keyword evidence="8 9" id="KW-0472">Membrane</keyword>
<evidence type="ECO:0000256" key="5">
    <source>
        <dbReference type="ARBA" id="ARBA00022741"/>
    </source>
</evidence>
<feature type="domain" description="ABC transmembrane type-1" evidence="10">
    <location>
        <begin position="100"/>
        <end position="196"/>
    </location>
</feature>
<reference evidence="12" key="1">
    <citation type="journal article" date="2018" name="Nat. Microbiol.">
        <title>Leveraging single-cell genomics to expand the fungal tree of life.</title>
        <authorList>
            <person name="Ahrendt S.R."/>
            <person name="Quandt C.A."/>
            <person name="Ciobanu D."/>
            <person name="Clum A."/>
            <person name="Salamov A."/>
            <person name="Andreopoulos B."/>
            <person name="Cheng J.F."/>
            <person name="Woyke T."/>
            <person name="Pelin A."/>
            <person name="Henrissat B."/>
            <person name="Reynolds N.K."/>
            <person name="Benny G.L."/>
            <person name="Smith M.E."/>
            <person name="James T.Y."/>
            <person name="Grigoriev I.V."/>
        </authorList>
    </citation>
    <scope>NUCLEOTIDE SEQUENCE [LARGE SCALE GENOMIC DNA]</scope>
    <source>
        <strain evidence="12">Benny S71-1</strain>
    </source>
</reference>
<feature type="transmembrane region" description="Helical" evidence="9">
    <location>
        <begin position="97"/>
        <end position="118"/>
    </location>
</feature>
<accession>A0A4P9YX81</accession>
<keyword evidence="2" id="KW-0813">Transport</keyword>
<evidence type="ECO:0000259" key="10">
    <source>
        <dbReference type="PROSITE" id="PS50929"/>
    </source>
</evidence>
<evidence type="ECO:0000256" key="4">
    <source>
        <dbReference type="ARBA" id="ARBA00022737"/>
    </source>
</evidence>
<dbReference type="GO" id="GO:0005524">
    <property type="term" value="F:ATP binding"/>
    <property type="evidence" value="ECO:0007669"/>
    <property type="project" value="UniProtKB-KW"/>
</dbReference>
<feature type="transmembrane region" description="Helical" evidence="9">
    <location>
        <begin position="143"/>
        <end position="167"/>
    </location>
</feature>
<dbReference type="Proteomes" id="UP000278143">
    <property type="component" value="Unassembled WGS sequence"/>
</dbReference>
<gene>
    <name evidence="11" type="ORF">SYNPS1DRAFT_16755</name>
</gene>
<keyword evidence="6" id="KW-0067">ATP-binding</keyword>
<keyword evidence="5" id="KW-0547">Nucleotide-binding</keyword>
<evidence type="ECO:0000256" key="8">
    <source>
        <dbReference type="ARBA" id="ARBA00023136"/>
    </source>
</evidence>
<feature type="non-terminal residue" evidence="11">
    <location>
        <position position="196"/>
    </location>
</feature>
<evidence type="ECO:0000313" key="12">
    <source>
        <dbReference type="Proteomes" id="UP000278143"/>
    </source>
</evidence>
<keyword evidence="4" id="KW-0677">Repeat</keyword>
<dbReference type="SUPFAM" id="SSF90123">
    <property type="entry name" value="ABC transporter transmembrane region"/>
    <property type="match status" value="1"/>
</dbReference>
<dbReference type="GO" id="GO:0140359">
    <property type="term" value="F:ABC-type transporter activity"/>
    <property type="evidence" value="ECO:0007669"/>
    <property type="project" value="InterPro"/>
</dbReference>
<dbReference type="InterPro" id="IPR011527">
    <property type="entry name" value="ABC1_TM_dom"/>
</dbReference>
<evidence type="ECO:0000256" key="2">
    <source>
        <dbReference type="ARBA" id="ARBA00022448"/>
    </source>
</evidence>
<dbReference type="PANTHER" id="PTHR24223:SF443">
    <property type="entry name" value="MULTIDRUG-RESISTANCE LIKE PROTEIN 1, ISOFORM I"/>
    <property type="match status" value="1"/>
</dbReference>
<name>A0A4P9YX81_9FUNG</name>
<organism evidence="11 12">
    <name type="scientific">Syncephalis pseudoplumigaleata</name>
    <dbReference type="NCBI Taxonomy" id="1712513"/>
    <lineage>
        <taxon>Eukaryota</taxon>
        <taxon>Fungi</taxon>
        <taxon>Fungi incertae sedis</taxon>
        <taxon>Zoopagomycota</taxon>
        <taxon>Zoopagomycotina</taxon>
        <taxon>Zoopagomycetes</taxon>
        <taxon>Zoopagales</taxon>
        <taxon>Piptocephalidaceae</taxon>
        <taxon>Syncephalis</taxon>
    </lineage>
</organism>
<proteinExistence type="predicted"/>
<dbReference type="InterPro" id="IPR050173">
    <property type="entry name" value="ABC_transporter_C-like"/>
</dbReference>
<dbReference type="AlphaFoldDB" id="A0A4P9YX81"/>
<protein>
    <recommendedName>
        <fullName evidence="10">ABC transmembrane type-1 domain-containing protein</fullName>
    </recommendedName>
</protein>